<name>A0ABU2L735_9ACTN</name>
<dbReference type="InterPro" id="IPR011009">
    <property type="entry name" value="Kinase-like_dom_sf"/>
</dbReference>
<dbReference type="EMBL" id="JAVREN010000011">
    <property type="protein sequence ID" value="MDT0307381.1"/>
    <property type="molecule type" value="Genomic_DNA"/>
</dbReference>
<organism evidence="3 4">
    <name type="scientific">Streptomyces boetiae</name>
    <dbReference type="NCBI Taxonomy" id="3075541"/>
    <lineage>
        <taxon>Bacteria</taxon>
        <taxon>Bacillati</taxon>
        <taxon>Actinomycetota</taxon>
        <taxon>Actinomycetes</taxon>
        <taxon>Kitasatosporales</taxon>
        <taxon>Streptomycetaceae</taxon>
        <taxon>Streptomyces</taxon>
    </lineage>
</organism>
<dbReference type="Proteomes" id="UP001183388">
    <property type="component" value="Unassembled WGS sequence"/>
</dbReference>
<evidence type="ECO:0000256" key="1">
    <source>
        <dbReference type="SAM" id="MobiDB-lite"/>
    </source>
</evidence>
<dbReference type="InterPro" id="IPR002575">
    <property type="entry name" value="Aminoglycoside_PTrfase"/>
</dbReference>
<evidence type="ECO:0000313" key="4">
    <source>
        <dbReference type="Proteomes" id="UP001183388"/>
    </source>
</evidence>
<feature type="region of interest" description="Disordered" evidence="1">
    <location>
        <begin position="1"/>
        <end position="20"/>
    </location>
</feature>
<dbReference type="RefSeq" id="WP_311630326.1">
    <property type="nucleotide sequence ID" value="NZ_JAVREN010000011.1"/>
</dbReference>
<feature type="domain" description="Aminoglycoside phosphotransferase" evidence="2">
    <location>
        <begin position="25"/>
        <end position="196"/>
    </location>
</feature>
<evidence type="ECO:0000259" key="2">
    <source>
        <dbReference type="Pfam" id="PF01636"/>
    </source>
</evidence>
<sequence length="269" mass="28569">MNALPEADDPLPGGLCHPGAVRRDGEAVERPAPPHALALHAHLRALRVRSFDAAPVPLGPPAAGRERLSYLPGEVAVPPYPAWSHAPGALASVARLLRRYHDAAAAVPPDPSVPWPADLADPEGGPVLCHNDLCLENVVFRGGEAAGLIDFDLAAPGRPLWDLAMAARYWVPVLDPESAAVTSRDHLDVPARLRLFADAYGLPAGDRALLPSVIEAATARTRAFVTAQVAAGSPAFTEAIAAHGGWARWDRLQRWQAAHRSDLRAALVR</sequence>
<protein>
    <submittedName>
        <fullName evidence="3">Phosphotransferase</fullName>
    </submittedName>
</protein>
<dbReference type="SUPFAM" id="SSF56112">
    <property type="entry name" value="Protein kinase-like (PK-like)"/>
    <property type="match status" value="1"/>
</dbReference>
<dbReference type="Pfam" id="PF01636">
    <property type="entry name" value="APH"/>
    <property type="match status" value="1"/>
</dbReference>
<keyword evidence="4" id="KW-1185">Reference proteome</keyword>
<comment type="caution">
    <text evidence="3">The sequence shown here is derived from an EMBL/GenBank/DDBJ whole genome shotgun (WGS) entry which is preliminary data.</text>
</comment>
<accession>A0ABU2L735</accession>
<evidence type="ECO:0000313" key="3">
    <source>
        <dbReference type="EMBL" id="MDT0307381.1"/>
    </source>
</evidence>
<gene>
    <name evidence="3" type="ORF">RM780_10445</name>
</gene>
<proteinExistence type="predicted"/>
<reference evidence="4" key="1">
    <citation type="submission" date="2023-07" db="EMBL/GenBank/DDBJ databases">
        <title>30 novel species of actinomycetes from the DSMZ collection.</title>
        <authorList>
            <person name="Nouioui I."/>
        </authorList>
    </citation>
    <scope>NUCLEOTIDE SEQUENCE [LARGE SCALE GENOMIC DNA]</scope>
    <source>
        <strain evidence="4">DSM 44917</strain>
    </source>
</reference>
<dbReference type="Gene3D" id="3.90.1200.10">
    <property type="match status" value="1"/>
</dbReference>